<evidence type="ECO:0000256" key="10">
    <source>
        <dbReference type="PROSITE-ProRule" id="PRU00042"/>
    </source>
</evidence>
<evidence type="ECO:0000256" key="3">
    <source>
        <dbReference type="ARBA" id="ARBA00022737"/>
    </source>
</evidence>
<dbReference type="SUPFAM" id="SSF57667">
    <property type="entry name" value="beta-beta-alpha zinc fingers"/>
    <property type="match status" value="4"/>
</dbReference>
<keyword evidence="6" id="KW-0805">Transcription regulation</keyword>
<dbReference type="FunFam" id="3.30.160.60:FF:000125">
    <property type="entry name" value="Putative zinc finger protein 143"/>
    <property type="match status" value="3"/>
</dbReference>
<dbReference type="Proteomes" id="UP001347796">
    <property type="component" value="Unassembled WGS sequence"/>
</dbReference>
<dbReference type="GO" id="GO:0005667">
    <property type="term" value="C:transcription regulator complex"/>
    <property type="evidence" value="ECO:0007669"/>
    <property type="project" value="TreeGrafter"/>
</dbReference>
<dbReference type="GO" id="GO:0031519">
    <property type="term" value="C:PcG protein complex"/>
    <property type="evidence" value="ECO:0007669"/>
    <property type="project" value="TreeGrafter"/>
</dbReference>
<sequence>MLQAVTFADGTTAFIQHNKADVKFTEGQTLTLEDGTTAVVQNMTPREPPQEQQQATHKIVEGQPIQLEDGTMAYLQTTKGPDGLQAITLEDGTTAYIAHPNPDALFAEATGLDGTLPNLEQMTQVTQSPELSEEGEIKAETNDPGTIRIVDRDNQERTLPFGDKAFRCMYGNCGRLYTTLHHLKVHERSHTGDRPFKCDFLQCGKAFATGYGLKSHRRVHTGEKPYKCSDGNCDKAFKTSGDLQKHVRTHTGERPFKCPFEGCTRSFTTSNIRKVHIRTHTGERPYTCSAEGCGRSFASATNYKNHVRIHTGEKPYVCTVQGCGKRFTEYSSLYKHHVVHTHSKPYECTHCGKTYRQTSTLAMHKRTAHGEEIAIHEAEAQLFTQVEGDESDPKRPRLQYIATAESSSGQEEGEGMLVINTSEASQVSNLENVQLVPDDQAHTIQVSLPCLQQLEQQHTISGFTINEQGQQVLVVTDPIQLEALQASLQHLTGTAQIEGVDCSAVLSTTTTTTSPADTILPETDTTSTDITNTTDTSSLVTVKVEL</sequence>
<gene>
    <name evidence="12" type="ORF">SNE40_003140</name>
</gene>
<evidence type="ECO:0000313" key="13">
    <source>
        <dbReference type="Proteomes" id="UP001347796"/>
    </source>
</evidence>
<protein>
    <recommendedName>
        <fullName evidence="11">C2H2-type domain-containing protein</fullName>
    </recommendedName>
</protein>
<feature type="domain" description="C2H2-type" evidence="11">
    <location>
        <begin position="346"/>
        <end position="374"/>
    </location>
</feature>
<dbReference type="FunFam" id="3.30.160.60:FF:000071">
    <property type="entry name" value="Putative zinc finger protein 143"/>
    <property type="match status" value="1"/>
</dbReference>
<dbReference type="PANTHER" id="PTHR14003:SF23">
    <property type="entry name" value="ZINC FINGER PROTEIN 143"/>
    <property type="match status" value="1"/>
</dbReference>
<organism evidence="12 13">
    <name type="scientific">Patella caerulea</name>
    <name type="common">Rayed Mediterranean limpet</name>
    <dbReference type="NCBI Taxonomy" id="87958"/>
    <lineage>
        <taxon>Eukaryota</taxon>
        <taxon>Metazoa</taxon>
        <taxon>Spiralia</taxon>
        <taxon>Lophotrochozoa</taxon>
        <taxon>Mollusca</taxon>
        <taxon>Gastropoda</taxon>
        <taxon>Patellogastropoda</taxon>
        <taxon>Patelloidea</taxon>
        <taxon>Patellidae</taxon>
        <taxon>Patella</taxon>
    </lineage>
</organism>
<keyword evidence="13" id="KW-1185">Reference proteome</keyword>
<evidence type="ECO:0000256" key="2">
    <source>
        <dbReference type="ARBA" id="ARBA00022723"/>
    </source>
</evidence>
<dbReference type="SMART" id="SM00355">
    <property type="entry name" value="ZnF_C2H2"/>
    <property type="match status" value="7"/>
</dbReference>
<dbReference type="PANTHER" id="PTHR14003">
    <property type="entry name" value="TRANSCRIPTIONAL REPRESSOR PROTEIN YY"/>
    <property type="match status" value="1"/>
</dbReference>
<evidence type="ECO:0000256" key="4">
    <source>
        <dbReference type="ARBA" id="ARBA00022771"/>
    </source>
</evidence>
<dbReference type="GO" id="GO:0000978">
    <property type="term" value="F:RNA polymerase II cis-regulatory region sequence-specific DNA binding"/>
    <property type="evidence" value="ECO:0007669"/>
    <property type="project" value="TreeGrafter"/>
</dbReference>
<keyword evidence="4 10" id="KW-0863">Zinc-finger</keyword>
<keyword evidence="3" id="KW-0677">Repeat</keyword>
<dbReference type="FunFam" id="3.30.160.60:FF:000710">
    <property type="entry name" value="Zinc finger protein 768"/>
    <property type="match status" value="1"/>
</dbReference>
<dbReference type="Pfam" id="PF00096">
    <property type="entry name" value="zf-C2H2"/>
    <property type="match status" value="5"/>
</dbReference>
<feature type="domain" description="C2H2-type" evidence="11">
    <location>
        <begin position="256"/>
        <end position="285"/>
    </location>
</feature>
<reference evidence="12 13" key="1">
    <citation type="submission" date="2024-01" db="EMBL/GenBank/DDBJ databases">
        <title>The genome of the rayed Mediterranean limpet Patella caerulea (Linnaeus, 1758).</title>
        <authorList>
            <person name="Anh-Thu Weber A."/>
            <person name="Halstead-Nussloch G."/>
        </authorList>
    </citation>
    <scope>NUCLEOTIDE SEQUENCE [LARGE SCALE GENOMIC DNA]</scope>
    <source>
        <strain evidence="12">AATW-2023a</strain>
        <tissue evidence="12">Whole specimen</tissue>
    </source>
</reference>
<feature type="domain" description="C2H2-type" evidence="11">
    <location>
        <begin position="226"/>
        <end position="255"/>
    </location>
</feature>
<name>A0AAN8K2D8_PATCE</name>
<dbReference type="FunFam" id="3.30.160.60:FF:000236">
    <property type="entry name" value="zinc finger protein 143 isoform X1"/>
    <property type="match status" value="1"/>
</dbReference>
<dbReference type="EMBL" id="JAZGQO010000002">
    <property type="protein sequence ID" value="KAK6191453.1"/>
    <property type="molecule type" value="Genomic_DNA"/>
</dbReference>
<comment type="caution">
    <text evidence="12">The sequence shown here is derived from an EMBL/GenBank/DDBJ whole genome shotgun (WGS) entry which is preliminary data.</text>
</comment>
<dbReference type="InterPro" id="IPR013087">
    <property type="entry name" value="Znf_C2H2_type"/>
</dbReference>
<evidence type="ECO:0000256" key="8">
    <source>
        <dbReference type="ARBA" id="ARBA00023163"/>
    </source>
</evidence>
<keyword evidence="7" id="KW-0238">DNA-binding</keyword>
<dbReference type="AlphaFoldDB" id="A0AAN8K2D8"/>
<dbReference type="GO" id="GO:0000981">
    <property type="term" value="F:DNA-binding transcription factor activity, RNA polymerase II-specific"/>
    <property type="evidence" value="ECO:0007669"/>
    <property type="project" value="TreeGrafter"/>
</dbReference>
<feature type="domain" description="C2H2-type" evidence="11">
    <location>
        <begin position="166"/>
        <end position="195"/>
    </location>
</feature>
<dbReference type="PROSITE" id="PS00028">
    <property type="entry name" value="ZINC_FINGER_C2H2_1"/>
    <property type="match status" value="7"/>
</dbReference>
<keyword evidence="5" id="KW-0862">Zinc</keyword>
<feature type="domain" description="C2H2-type" evidence="11">
    <location>
        <begin position="316"/>
        <end position="345"/>
    </location>
</feature>
<dbReference type="GO" id="GO:0000785">
    <property type="term" value="C:chromatin"/>
    <property type="evidence" value="ECO:0007669"/>
    <property type="project" value="TreeGrafter"/>
</dbReference>
<keyword evidence="2" id="KW-0479">Metal-binding</keyword>
<dbReference type="InterPro" id="IPR036236">
    <property type="entry name" value="Znf_C2H2_sf"/>
</dbReference>
<evidence type="ECO:0000256" key="7">
    <source>
        <dbReference type="ARBA" id="ARBA00023125"/>
    </source>
</evidence>
<keyword evidence="9" id="KW-0539">Nucleus</keyword>
<evidence type="ECO:0000256" key="6">
    <source>
        <dbReference type="ARBA" id="ARBA00023015"/>
    </source>
</evidence>
<dbReference type="GO" id="GO:0008270">
    <property type="term" value="F:zinc ion binding"/>
    <property type="evidence" value="ECO:0007669"/>
    <property type="project" value="UniProtKB-KW"/>
</dbReference>
<dbReference type="FunFam" id="3.30.160.60:FF:000072">
    <property type="entry name" value="zinc finger protein 143 isoform X1"/>
    <property type="match status" value="1"/>
</dbReference>
<feature type="domain" description="C2H2-type" evidence="11">
    <location>
        <begin position="196"/>
        <end position="225"/>
    </location>
</feature>
<comment type="subcellular location">
    <subcellularLocation>
        <location evidence="1">Nucleus</location>
    </subcellularLocation>
</comment>
<evidence type="ECO:0000256" key="1">
    <source>
        <dbReference type="ARBA" id="ARBA00004123"/>
    </source>
</evidence>
<accession>A0AAN8K2D8</accession>
<evidence type="ECO:0000313" key="12">
    <source>
        <dbReference type="EMBL" id="KAK6191453.1"/>
    </source>
</evidence>
<dbReference type="Gene3D" id="3.30.160.60">
    <property type="entry name" value="Classic Zinc Finger"/>
    <property type="match status" value="7"/>
</dbReference>
<evidence type="ECO:0000256" key="9">
    <source>
        <dbReference type="ARBA" id="ARBA00023242"/>
    </source>
</evidence>
<dbReference type="PROSITE" id="PS50157">
    <property type="entry name" value="ZINC_FINGER_C2H2_2"/>
    <property type="match status" value="7"/>
</dbReference>
<evidence type="ECO:0000256" key="5">
    <source>
        <dbReference type="ARBA" id="ARBA00022833"/>
    </source>
</evidence>
<evidence type="ECO:0000259" key="11">
    <source>
        <dbReference type="PROSITE" id="PS50157"/>
    </source>
</evidence>
<feature type="domain" description="C2H2-type" evidence="11">
    <location>
        <begin position="286"/>
        <end position="315"/>
    </location>
</feature>
<keyword evidence="8" id="KW-0804">Transcription</keyword>
<proteinExistence type="predicted"/>